<protein>
    <submittedName>
        <fullName evidence="1">Uncharacterized protein</fullName>
    </submittedName>
</protein>
<evidence type="ECO:0000313" key="1">
    <source>
        <dbReference type="EMBL" id="KAI8532237.1"/>
    </source>
</evidence>
<gene>
    <name evidence="1" type="ORF">RHMOL_Rhmol11G0197500</name>
</gene>
<comment type="caution">
    <text evidence="1">The sequence shown here is derived from an EMBL/GenBank/DDBJ whole genome shotgun (WGS) entry which is preliminary data.</text>
</comment>
<evidence type="ECO:0000313" key="2">
    <source>
        <dbReference type="Proteomes" id="UP001062846"/>
    </source>
</evidence>
<reference evidence="1" key="1">
    <citation type="submission" date="2022-02" db="EMBL/GenBank/DDBJ databases">
        <title>Plant Genome Project.</title>
        <authorList>
            <person name="Zhang R.-G."/>
        </authorList>
    </citation>
    <scope>NUCLEOTIDE SEQUENCE</scope>
    <source>
        <strain evidence="1">AT1</strain>
    </source>
</reference>
<sequence>MDAPPYNNNTSRVSKLQNFKGNVSPLNTQRDNNSSNHQFFVGGGRYHHPSNSPTFDPYTSSFDKSNLENLDPAALIRYLRSVSPASPEAGDGFKTPAVMIGGSGGFGSSSSPLRAVENLVETPLSRSPPVFLTPVKVEEDVLVMDGILVGGSVSGGRMRLSASSDSSGGTSSSGSNSSAYKREICRSWEDSSYCRHGSKCQFAHGKEEVRPSRFPSKTKSEICKSYSGSGSCSFAAKCRFSHHQVITASSPTERAVAAVKVAKAQSISPIKPEDSNDSTSSSGSKTTSSSSSKTISSSITVTNTDWSPMDDGIMVSLPSTSADEIPSREAVDAYINSVLYGPPRGKRLPVFAEICPE</sequence>
<keyword evidence="2" id="KW-1185">Reference proteome</keyword>
<organism evidence="1 2">
    <name type="scientific">Rhododendron molle</name>
    <name type="common">Chinese azalea</name>
    <name type="synonym">Azalea mollis</name>
    <dbReference type="NCBI Taxonomy" id="49168"/>
    <lineage>
        <taxon>Eukaryota</taxon>
        <taxon>Viridiplantae</taxon>
        <taxon>Streptophyta</taxon>
        <taxon>Embryophyta</taxon>
        <taxon>Tracheophyta</taxon>
        <taxon>Spermatophyta</taxon>
        <taxon>Magnoliopsida</taxon>
        <taxon>eudicotyledons</taxon>
        <taxon>Gunneridae</taxon>
        <taxon>Pentapetalae</taxon>
        <taxon>asterids</taxon>
        <taxon>Ericales</taxon>
        <taxon>Ericaceae</taxon>
        <taxon>Ericoideae</taxon>
        <taxon>Rhodoreae</taxon>
        <taxon>Rhododendron</taxon>
    </lineage>
</organism>
<name>A0ACC0LUG6_RHOML</name>
<proteinExistence type="predicted"/>
<accession>A0ACC0LUG6</accession>
<dbReference type="Proteomes" id="UP001062846">
    <property type="component" value="Chromosome 11"/>
</dbReference>
<dbReference type="EMBL" id="CM046398">
    <property type="protein sequence ID" value="KAI8532237.1"/>
    <property type="molecule type" value="Genomic_DNA"/>
</dbReference>